<dbReference type="InterPro" id="IPR050491">
    <property type="entry name" value="AmpC-like"/>
</dbReference>
<reference evidence="5" key="1">
    <citation type="journal article" date="2019" name="Int. J. Syst. Evol. Microbiol.">
        <title>The Global Catalogue of Microorganisms (GCM) 10K type strain sequencing project: providing services to taxonomists for standard genome sequencing and annotation.</title>
        <authorList>
            <consortium name="The Broad Institute Genomics Platform"/>
            <consortium name="The Broad Institute Genome Sequencing Center for Infectious Disease"/>
            <person name="Wu L."/>
            <person name="Ma J."/>
        </authorList>
    </citation>
    <scope>NUCLEOTIDE SEQUENCE [LARGE SCALE GENOMIC DNA]</scope>
    <source>
        <strain evidence="5">CGMCC 4.1469</strain>
    </source>
</reference>
<dbReference type="GO" id="GO:0016787">
    <property type="term" value="F:hydrolase activity"/>
    <property type="evidence" value="ECO:0007669"/>
    <property type="project" value="UniProtKB-KW"/>
</dbReference>
<dbReference type="InterPro" id="IPR001466">
    <property type="entry name" value="Beta-lactam-related"/>
</dbReference>
<dbReference type="RefSeq" id="WP_313762419.1">
    <property type="nucleotide sequence ID" value="NZ_BAAAVH010000050.1"/>
</dbReference>
<accession>A0ABW1ER14</accession>
<evidence type="ECO:0000256" key="1">
    <source>
        <dbReference type="SAM" id="MobiDB-lite"/>
    </source>
</evidence>
<evidence type="ECO:0000256" key="2">
    <source>
        <dbReference type="SAM" id="SignalP"/>
    </source>
</evidence>
<feature type="compositionally biased region" description="Basic and acidic residues" evidence="1">
    <location>
        <begin position="77"/>
        <end position="91"/>
    </location>
</feature>
<dbReference type="Gene3D" id="3.40.710.10">
    <property type="entry name" value="DD-peptidase/beta-lactamase superfamily"/>
    <property type="match status" value="1"/>
</dbReference>
<protein>
    <submittedName>
        <fullName evidence="4">Serine hydrolase domain-containing protein</fullName>
        <ecNumber evidence="4">3.-.-.-</ecNumber>
    </submittedName>
</protein>
<evidence type="ECO:0000313" key="5">
    <source>
        <dbReference type="Proteomes" id="UP001596067"/>
    </source>
</evidence>
<organism evidence="4 5">
    <name type="scientific">Kitasatospora aburaviensis</name>
    <dbReference type="NCBI Taxonomy" id="67265"/>
    <lineage>
        <taxon>Bacteria</taxon>
        <taxon>Bacillati</taxon>
        <taxon>Actinomycetota</taxon>
        <taxon>Actinomycetes</taxon>
        <taxon>Kitasatosporales</taxon>
        <taxon>Streptomycetaceae</taxon>
        <taxon>Kitasatospora</taxon>
    </lineage>
</organism>
<sequence length="454" mass="48874">MTRALPHRRNTRARRGLAITAIAVAGLIPVAATPANAATPGRAAAHGHGHRHGADHEHGRGHPHHHRHGHGHHGHDHARGHEQREDHRQDAEVSADADELSAELSPEVAAKLDAAIQQTMAKTGVPGVTVGLWLPGKGHYLRSFGVADKKTGAPMTDDLFTRIGSVTKTFTATAVLELVDDGLVGLDDPISKYIAGVPNGDHITVRNLAEMRSGLFPYSADPDFAKALESNPTKPFTPDELLAYGYKHPNVSEPGTQFLYNNSNYILLGLLVEKVSGITLEEFIQDRVLDPSCLRHTLFPEGAEFPDPHAHGYTNQTLNGATVDATDWNPSWGWAAGAMISDVHDLKRWAKDLATGTLLSPETQAERTKFLGAGIPGAGYGLGLFNVQGWIGHNGSLPGYESLVLYLPEQDATLVVVLNTDILTDGHEPTTLFGQAITNVVTPNNVFFLPMPTK</sequence>
<feature type="compositionally biased region" description="Basic residues" evidence="1">
    <location>
        <begin position="61"/>
        <end position="76"/>
    </location>
</feature>
<feature type="domain" description="Beta-lactamase-related" evidence="3">
    <location>
        <begin position="112"/>
        <end position="423"/>
    </location>
</feature>
<dbReference type="InterPro" id="IPR012338">
    <property type="entry name" value="Beta-lactam/transpept-like"/>
</dbReference>
<keyword evidence="4" id="KW-0378">Hydrolase</keyword>
<feature type="signal peptide" evidence="2">
    <location>
        <begin position="1"/>
        <end position="37"/>
    </location>
</feature>
<dbReference type="Pfam" id="PF00144">
    <property type="entry name" value="Beta-lactamase"/>
    <property type="match status" value="1"/>
</dbReference>
<dbReference type="SUPFAM" id="SSF56601">
    <property type="entry name" value="beta-lactamase/transpeptidase-like"/>
    <property type="match status" value="1"/>
</dbReference>
<dbReference type="PANTHER" id="PTHR46825:SF7">
    <property type="entry name" value="D-ALANYL-D-ALANINE CARBOXYPEPTIDASE"/>
    <property type="match status" value="1"/>
</dbReference>
<evidence type="ECO:0000313" key="4">
    <source>
        <dbReference type="EMBL" id="MFC5884249.1"/>
    </source>
</evidence>
<dbReference type="PANTHER" id="PTHR46825">
    <property type="entry name" value="D-ALANYL-D-ALANINE-CARBOXYPEPTIDASE/ENDOPEPTIDASE AMPH"/>
    <property type="match status" value="1"/>
</dbReference>
<gene>
    <name evidence="4" type="ORF">ACFP0N_04505</name>
</gene>
<name>A0ABW1ER14_9ACTN</name>
<feature type="chain" id="PRO_5046085912" evidence="2">
    <location>
        <begin position="38"/>
        <end position="454"/>
    </location>
</feature>
<dbReference type="EMBL" id="JBHSOD010000003">
    <property type="protein sequence ID" value="MFC5884249.1"/>
    <property type="molecule type" value="Genomic_DNA"/>
</dbReference>
<comment type="caution">
    <text evidence="4">The sequence shown here is derived from an EMBL/GenBank/DDBJ whole genome shotgun (WGS) entry which is preliminary data.</text>
</comment>
<keyword evidence="2" id="KW-0732">Signal</keyword>
<keyword evidence="5" id="KW-1185">Reference proteome</keyword>
<dbReference type="Proteomes" id="UP001596067">
    <property type="component" value="Unassembled WGS sequence"/>
</dbReference>
<evidence type="ECO:0000259" key="3">
    <source>
        <dbReference type="Pfam" id="PF00144"/>
    </source>
</evidence>
<proteinExistence type="predicted"/>
<dbReference type="EC" id="3.-.-.-" evidence="4"/>
<feature type="region of interest" description="Disordered" evidence="1">
    <location>
        <begin position="38"/>
        <end position="102"/>
    </location>
</feature>